<sequence>LTMTLHTKTSGVTLLHQIQGTELETLSRPQLKIPLERSLSDMYVESNKTGVFNYPEGATYDFGTTAPVYGSTTLSYAPTSESFGSSSLAGFHSLNNVPPSPVVFLQTAPQLSPFIHHHSQQVPYYLENEQGSFGMREAAPPAFYRPSSDNRRHSIRERMSSTTEKGSLSMESTKETRYCAVCNDYASGYHYGVWSCEGCKAFFKRSIQGHNDYMCPATNQCTIDKNRRKSCQACRLRKCYEVGMMKGGIRKDRRGGRMMKQKRQREEQDSRNGEASSTELRAPTLWTSPLVVKHNKKNSPALSLTAEQMVSALLEAEPPIVYSEYDPNRPFNEASMMTLLTNLADRELVHMINWAKRVPGFVDLTLHDQVHLLECAWLEILMIGLVWRSMEHPGKLLFAPNLLLDRNQGKCVEGMVEIFDMLLATAARFRMMNLQGEEFVCLKSIILLNSGVYTFLSSTLKSLEERDYIHRVLDKITDTLIHLMAKSGLSLQQQHRRLAQLLLILSHIRHMSNKGMEHLYNMKCKNVVPLYDLLLEMLDAHRLHAPAARSAAPMEEENRSQLTTASASSHSLQSFYINSKEEETMQNTI</sequence>
<dbReference type="GO" id="GO:0008270">
    <property type="term" value="F:zinc ion binding"/>
    <property type="evidence" value="ECO:0007669"/>
    <property type="project" value="UniProtKB-KW"/>
</dbReference>
<keyword evidence="20" id="KW-1185">Reference proteome</keyword>
<evidence type="ECO:0000256" key="10">
    <source>
        <dbReference type="ARBA" id="ARBA00023163"/>
    </source>
</evidence>
<comment type="similarity">
    <text evidence="1">Belongs to the nuclear hormone receptor family. NR3 subfamily.</text>
</comment>
<dbReference type="GO" id="GO:0043565">
    <property type="term" value="F:sequence-specific DNA binding"/>
    <property type="evidence" value="ECO:0007669"/>
    <property type="project" value="InterPro"/>
</dbReference>
<feature type="region of interest" description="Disordered" evidence="16">
    <location>
        <begin position="250"/>
        <end position="279"/>
    </location>
</feature>
<dbReference type="InterPro" id="IPR001628">
    <property type="entry name" value="Znf_hrmn_rcpt"/>
</dbReference>
<keyword evidence="3" id="KW-0754">Steroid-binding</keyword>
<keyword evidence="9" id="KW-0238">DNA-binding</keyword>
<keyword evidence="5" id="KW-0863">Zinc-finger</keyword>
<dbReference type="Gene3D" id="3.30.50.10">
    <property type="entry name" value="Erythroid Transcription Factor GATA-1, subunit A"/>
    <property type="match status" value="1"/>
</dbReference>
<feature type="non-terminal residue" evidence="19">
    <location>
        <position position="1"/>
    </location>
</feature>
<feature type="region of interest" description="Disordered" evidence="16">
    <location>
        <begin position="141"/>
        <end position="168"/>
    </location>
</feature>
<evidence type="ECO:0000256" key="3">
    <source>
        <dbReference type="ARBA" id="ARBA00022665"/>
    </source>
</evidence>
<dbReference type="SUPFAM" id="SSF48508">
    <property type="entry name" value="Nuclear receptor ligand-binding domain"/>
    <property type="match status" value="1"/>
</dbReference>
<keyword evidence="12" id="KW-0539">Nucleus</keyword>
<dbReference type="Pfam" id="PF00104">
    <property type="entry name" value="Hormone_recep"/>
    <property type="match status" value="1"/>
</dbReference>
<evidence type="ECO:0000259" key="18">
    <source>
        <dbReference type="PROSITE" id="PS51843"/>
    </source>
</evidence>
<dbReference type="EMBL" id="KL226140">
    <property type="protein sequence ID" value="KFM08958.1"/>
    <property type="molecule type" value="Genomic_DNA"/>
</dbReference>
<keyword evidence="11 19" id="KW-0675">Receptor</keyword>
<reference evidence="19 20" key="1">
    <citation type="submission" date="2014-04" db="EMBL/GenBank/DDBJ databases">
        <title>Genome evolution of avian class.</title>
        <authorList>
            <person name="Zhang G."/>
            <person name="Li C."/>
        </authorList>
    </citation>
    <scope>NUCLEOTIDE SEQUENCE [LARGE SCALE GENOMIC DNA]</scope>
    <source>
        <strain evidence="19">BGI_AS27</strain>
    </source>
</reference>
<evidence type="ECO:0000256" key="11">
    <source>
        <dbReference type="ARBA" id="ARBA00023170"/>
    </source>
</evidence>
<dbReference type="InterPro" id="IPR050200">
    <property type="entry name" value="Nuclear_hormone_rcpt_NR3"/>
</dbReference>
<evidence type="ECO:0000256" key="16">
    <source>
        <dbReference type="SAM" id="MobiDB-lite"/>
    </source>
</evidence>
<dbReference type="Pfam" id="PF02159">
    <property type="entry name" value="Oest_recep"/>
    <property type="match status" value="1"/>
</dbReference>
<dbReference type="PANTHER" id="PTHR48092">
    <property type="entry name" value="KNIRPS-RELATED PROTEIN-RELATED"/>
    <property type="match status" value="1"/>
</dbReference>
<dbReference type="SMR" id="A0A087R654"/>
<feature type="compositionally biased region" description="Basic and acidic residues" evidence="16">
    <location>
        <begin position="148"/>
        <end position="159"/>
    </location>
</feature>
<keyword evidence="8" id="KW-0446">Lipid-binding</keyword>
<evidence type="ECO:0000256" key="1">
    <source>
        <dbReference type="ARBA" id="ARBA00005413"/>
    </source>
</evidence>
<dbReference type="SUPFAM" id="SSF57716">
    <property type="entry name" value="Glucocorticoid receptor-like (DNA-binding domain)"/>
    <property type="match status" value="1"/>
</dbReference>
<feature type="domain" description="Nuclear receptor" evidence="17">
    <location>
        <begin position="176"/>
        <end position="251"/>
    </location>
</feature>
<dbReference type="CDD" id="cd06949">
    <property type="entry name" value="NR_LBD_ER"/>
    <property type="match status" value="1"/>
</dbReference>
<gene>
    <name evidence="19" type="ORF">AS27_14753</name>
</gene>
<dbReference type="InterPro" id="IPR000536">
    <property type="entry name" value="Nucl_hrmn_rcpt_lig-bd"/>
</dbReference>
<dbReference type="InterPro" id="IPR001292">
    <property type="entry name" value="Estr_rcpt"/>
</dbReference>
<dbReference type="InterPro" id="IPR046944">
    <property type="entry name" value="Estr_rcpt_N"/>
</dbReference>
<evidence type="ECO:0000313" key="20">
    <source>
        <dbReference type="Proteomes" id="UP000053286"/>
    </source>
</evidence>
<dbReference type="STRING" id="9233.A0A087R654"/>
<evidence type="ECO:0000256" key="6">
    <source>
        <dbReference type="ARBA" id="ARBA00022833"/>
    </source>
</evidence>
<dbReference type="PRINTS" id="PR00047">
    <property type="entry name" value="STROIDFINGER"/>
</dbReference>
<dbReference type="InterPro" id="IPR024178">
    <property type="entry name" value="Est_rcpt/est-rel_rcp"/>
</dbReference>
<evidence type="ECO:0000256" key="13">
    <source>
        <dbReference type="ARBA" id="ARBA00031699"/>
    </source>
</evidence>
<evidence type="ECO:0000259" key="17">
    <source>
        <dbReference type="PROSITE" id="PS51030"/>
    </source>
</evidence>
<dbReference type="GO" id="GO:0005496">
    <property type="term" value="F:steroid binding"/>
    <property type="evidence" value="ECO:0007669"/>
    <property type="project" value="UniProtKB-KW"/>
</dbReference>
<dbReference type="GO" id="GO:0010628">
    <property type="term" value="P:positive regulation of gene expression"/>
    <property type="evidence" value="ECO:0000250"/>
    <property type="project" value="AgBase"/>
</dbReference>
<evidence type="ECO:0000256" key="7">
    <source>
        <dbReference type="ARBA" id="ARBA00023015"/>
    </source>
</evidence>
<keyword evidence="6" id="KW-0862">Zinc</keyword>
<evidence type="ECO:0000256" key="12">
    <source>
        <dbReference type="ARBA" id="ARBA00023242"/>
    </source>
</evidence>
<dbReference type="PRINTS" id="PR00543">
    <property type="entry name" value="OESTROGENR"/>
</dbReference>
<dbReference type="InterPro" id="IPR001723">
    <property type="entry name" value="Nuclear_hrmn_rcpt"/>
</dbReference>
<dbReference type="PRINTS" id="PR00398">
    <property type="entry name" value="STRDHORMONER"/>
</dbReference>
<dbReference type="GO" id="GO:0005634">
    <property type="term" value="C:nucleus"/>
    <property type="evidence" value="ECO:0000250"/>
    <property type="project" value="AgBase"/>
</dbReference>
<organism evidence="19 20">
    <name type="scientific">Aptenodytes forsteri</name>
    <name type="common">Emperor penguin</name>
    <dbReference type="NCBI Taxonomy" id="9233"/>
    <lineage>
        <taxon>Eukaryota</taxon>
        <taxon>Metazoa</taxon>
        <taxon>Chordata</taxon>
        <taxon>Craniata</taxon>
        <taxon>Vertebrata</taxon>
        <taxon>Euteleostomi</taxon>
        <taxon>Archelosauria</taxon>
        <taxon>Archosauria</taxon>
        <taxon>Dinosauria</taxon>
        <taxon>Saurischia</taxon>
        <taxon>Theropoda</taxon>
        <taxon>Coelurosauria</taxon>
        <taxon>Aves</taxon>
        <taxon>Neognathae</taxon>
        <taxon>Neoaves</taxon>
        <taxon>Aequornithes</taxon>
        <taxon>Sphenisciformes</taxon>
        <taxon>Spheniscidae</taxon>
        <taxon>Aptenodytes</taxon>
    </lineage>
</organism>
<protein>
    <recommendedName>
        <fullName evidence="2">Estrogen receptor</fullName>
    </recommendedName>
    <alternativeName>
        <fullName evidence="14">ER-alpha</fullName>
    </alternativeName>
    <alternativeName>
        <fullName evidence="13">Estradiol receptor</fullName>
    </alternativeName>
    <alternativeName>
        <fullName evidence="15">Nuclear receptor subfamily 3 group A member 1</fullName>
    </alternativeName>
</protein>
<dbReference type="Gene3D" id="1.10.565.10">
    <property type="entry name" value="Retinoid X Receptor"/>
    <property type="match status" value="1"/>
</dbReference>
<evidence type="ECO:0000313" key="19">
    <source>
        <dbReference type="EMBL" id="KFM08958.1"/>
    </source>
</evidence>
<feature type="compositionally biased region" description="Basic residues" evidence="16">
    <location>
        <begin position="251"/>
        <end position="263"/>
    </location>
</feature>
<dbReference type="GO" id="GO:0030284">
    <property type="term" value="F:nuclear estrogen receptor activity"/>
    <property type="evidence" value="ECO:0000250"/>
    <property type="project" value="AgBase"/>
</dbReference>
<dbReference type="SMART" id="SM00430">
    <property type="entry name" value="HOLI"/>
    <property type="match status" value="1"/>
</dbReference>
<dbReference type="PIRSF" id="PIRSF500101">
    <property type="entry name" value="ER-a"/>
    <property type="match status" value="1"/>
</dbReference>
<dbReference type="SMART" id="SM00399">
    <property type="entry name" value="ZnF_C4"/>
    <property type="match status" value="1"/>
</dbReference>
<keyword evidence="10" id="KW-0804">Transcription</keyword>
<dbReference type="FunFam" id="1.10.565.10:FF:000010">
    <property type="entry name" value="Estrogen receptor"/>
    <property type="match status" value="1"/>
</dbReference>
<dbReference type="FunFam" id="3.30.50.10:FF:000014">
    <property type="entry name" value="Estrogen receptor beta"/>
    <property type="match status" value="1"/>
</dbReference>
<name>A0A087R654_APTFO</name>
<dbReference type="CDD" id="cd07171">
    <property type="entry name" value="NR_DBD_ER"/>
    <property type="match status" value="1"/>
</dbReference>
<keyword evidence="7" id="KW-0805">Transcription regulation</keyword>
<evidence type="ECO:0000256" key="15">
    <source>
        <dbReference type="ARBA" id="ARBA00032418"/>
    </source>
</evidence>
<dbReference type="InterPro" id="IPR035500">
    <property type="entry name" value="NHR-like_dom_sf"/>
</dbReference>
<dbReference type="PROSITE" id="PS51030">
    <property type="entry name" value="NUCLEAR_REC_DBD_2"/>
    <property type="match status" value="1"/>
</dbReference>
<feature type="domain" description="NR LBD" evidence="18">
    <location>
        <begin position="305"/>
        <end position="541"/>
    </location>
</feature>
<evidence type="ECO:0000256" key="8">
    <source>
        <dbReference type="ARBA" id="ARBA00023121"/>
    </source>
</evidence>
<feature type="non-terminal residue" evidence="19">
    <location>
        <position position="589"/>
    </location>
</feature>
<keyword evidence="4" id="KW-0479">Metal-binding</keyword>
<dbReference type="PROSITE" id="PS00031">
    <property type="entry name" value="NUCLEAR_REC_DBD_1"/>
    <property type="match status" value="1"/>
</dbReference>
<dbReference type="InterPro" id="IPR024736">
    <property type="entry name" value="Oestrogen-typ_rcpt_final_C_dom"/>
</dbReference>
<dbReference type="PROSITE" id="PS51843">
    <property type="entry name" value="NR_LBD"/>
    <property type="match status" value="1"/>
</dbReference>
<dbReference type="AlphaFoldDB" id="A0A087R654"/>
<evidence type="ECO:0000256" key="2">
    <source>
        <dbReference type="ARBA" id="ARBA00015934"/>
    </source>
</evidence>
<proteinExistence type="inferred from homology"/>
<dbReference type="Pfam" id="PF12743">
    <property type="entry name" value="ESR1_C"/>
    <property type="match status" value="1"/>
</dbReference>
<accession>A0A087R654</accession>
<dbReference type="PIRSF" id="PIRSF002527">
    <property type="entry name" value="ER-like_NR"/>
    <property type="match status" value="1"/>
</dbReference>
<dbReference type="Pfam" id="PF00105">
    <property type="entry name" value="zf-C4"/>
    <property type="match status" value="1"/>
</dbReference>
<evidence type="ECO:0000256" key="14">
    <source>
        <dbReference type="ARBA" id="ARBA00031973"/>
    </source>
</evidence>
<dbReference type="InterPro" id="IPR013088">
    <property type="entry name" value="Znf_NHR/GATA"/>
</dbReference>
<evidence type="ECO:0000256" key="5">
    <source>
        <dbReference type="ARBA" id="ARBA00022771"/>
    </source>
</evidence>
<dbReference type="Proteomes" id="UP000053286">
    <property type="component" value="Unassembled WGS sequence"/>
</dbReference>
<evidence type="ECO:0000256" key="9">
    <source>
        <dbReference type="ARBA" id="ARBA00023125"/>
    </source>
</evidence>
<evidence type="ECO:0000256" key="4">
    <source>
        <dbReference type="ARBA" id="ARBA00022723"/>
    </source>
</evidence>